<keyword evidence="1" id="KW-0238">DNA-binding</keyword>
<dbReference type="InterPro" id="IPR013430">
    <property type="entry name" value="Toxin_antidote_HigA"/>
</dbReference>
<sequence>MSSSSTTTDADRIDPIHLGEVLMEDFIEGFGIAQNKLATAIGVPPRRINEIVHGKRGITADTAVRLAKYFGTSAELWMNLQSHYELRLERRALREQLENIVPLQSVA</sequence>
<name>A0AA47IMR7_ACTNA</name>
<dbReference type="PANTHER" id="PTHR36924:SF1">
    <property type="entry name" value="ANTITOXIN HIGA-1"/>
    <property type="match status" value="1"/>
</dbReference>
<dbReference type="Gene3D" id="1.10.260.40">
    <property type="entry name" value="lambda repressor-like DNA-binding domains"/>
    <property type="match status" value="1"/>
</dbReference>
<dbReference type="Proteomes" id="UP001163127">
    <property type="component" value="Chromosome"/>
</dbReference>
<dbReference type="EMBL" id="CP113787">
    <property type="protein sequence ID" value="WAL44207.1"/>
    <property type="molecule type" value="Genomic_DNA"/>
</dbReference>
<dbReference type="RefSeq" id="WP_268399975.1">
    <property type="nucleotide sequence ID" value="NZ_CP113787.1"/>
</dbReference>
<dbReference type="AlphaFoldDB" id="A0AA47IMR7"/>
<protein>
    <submittedName>
        <fullName evidence="3">HigA family addiction module antitoxin</fullName>
    </submittedName>
</protein>
<evidence type="ECO:0000313" key="4">
    <source>
        <dbReference type="Proteomes" id="UP001163127"/>
    </source>
</evidence>
<dbReference type="GO" id="GO:0003677">
    <property type="term" value="F:DNA binding"/>
    <property type="evidence" value="ECO:0007669"/>
    <property type="project" value="UniProtKB-KW"/>
</dbReference>
<dbReference type="InterPro" id="IPR001387">
    <property type="entry name" value="Cro/C1-type_HTH"/>
</dbReference>
<dbReference type="SMART" id="SM00530">
    <property type="entry name" value="HTH_XRE"/>
    <property type="match status" value="1"/>
</dbReference>
<dbReference type="CDD" id="cd00093">
    <property type="entry name" value="HTH_XRE"/>
    <property type="match status" value="1"/>
</dbReference>
<organism evidence="3 4">
    <name type="scientific">Actinomyces naeslundii</name>
    <dbReference type="NCBI Taxonomy" id="1655"/>
    <lineage>
        <taxon>Bacteria</taxon>
        <taxon>Bacillati</taxon>
        <taxon>Actinomycetota</taxon>
        <taxon>Actinomycetes</taxon>
        <taxon>Actinomycetales</taxon>
        <taxon>Actinomycetaceae</taxon>
        <taxon>Actinomyces</taxon>
    </lineage>
</organism>
<dbReference type="SUPFAM" id="SSF47413">
    <property type="entry name" value="lambda repressor-like DNA-binding domains"/>
    <property type="match status" value="1"/>
</dbReference>
<gene>
    <name evidence="3" type="ORF">OFA60_04315</name>
</gene>
<accession>A0AA47IMR7</accession>
<dbReference type="PROSITE" id="PS50943">
    <property type="entry name" value="HTH_CROC1"/>
    <property type="match status" value="1"/>
</dbReference>
<proteinExistence type="predicted"/>
<evidence type="ECO:0000259" key="2">
    <source>
        <dbReference type="PROSITE" id="PS50943"/>
    </source>
</evidence>
<dbReference type="PANTHER" id="PTHR36924">
    <property type="entry name" value="ANTITOXIN HIGA-1"/>
    <property type="match status" value="1"/>
</dbReference>
<dbReference type="NCBIfam" id="TIGR02607">
    <property type="entry name" value="antidote_HigA"/>
    <property type="match status" value="1"/>
</dbReference>
<evidence type="ECO:0000256" key="1">
    <source>
        <dbReference type="ARBA" id="ARBA00023125"/>
    </source>
</evidence>
<feature type="domain" description="HTH cro/C1-type" evidence="2">
    <location>
        <begin position="34"/>
        <end position="77"/>
    </location>
</feature>
<evidence type="ECO:0000313" key="3">
    <source>
        <dbReference type="EMBL" id="WAL44207.1"/>
    </source>
</evidence>
<dbReference type="Pfam" id="PF01381">
    <property type="entry name" value="HTH_3"/>
    <property type="match status" value="1"/>
</dbReference>
<dbReference type="InterPro" id="IPR010982">
    <property type="entry name" value="Lambda_DNA-bd_dom_sf"/>
</dbReference>
<reference evidence="3" key="1">
    <citation type="submission" date="2022-11" db="EMBL/GenBank/DDBJ databases">
        <title>Dental biofilm bacteria. Genome sequencing and assembly.</title>
        <authorList>
            <person name="Robertsson C."/>
        </authorList>
    </citation>
    <scope>NUCLEOTIDE SEQUENCE</scope>
    <source>
        <strain evidence="3">CW</strain>
    </source>
</reference>